<dbReference type="Gene3D" id="3.40.50.1820">
    <property type="entry name" value="alpha/beta hydrolase"/>
    <property type="match status" value="1"/>
</dbReference>
<dbReference type="RefSeq" id="WP_190436926.1">
    <property type="nucleotide sequence ID" value="NZ_JAMPKM010000009.1"/>
</dbReference>
<dbReference type="PANTHER" id="PTHR37946:SF1">
    <property type="entry name" value="SLL1969 PROTEIN"/>
    <property type="match status" value="1"/>
</dbReference>
<evidence type="ECO:0000313" key="3">
    <source>
        <dbReference type="Proteomes" id="UP001464891"/>
    </source>
</evidence>
<proteinExistence type="predicted"/>
<protein>
    <submittedName>
        <fullName evidence="2">Lysophospholipase</fullName>
    </submittedName>
</protein>
<name>A0ABV0JA08_9CYAN</name>
<dbReference type="InterPro" id="IPR022742">
    <property type="entry name" value="Hydrolase_4"/>
</dbReference>
<dbReference type="InterPro" id="IPR029058">
    <property type="entry name" value="AB_hydrolase_fold"/>
</dbReference>
<evidence type="ECO:0000259" key="1">
    <source>
        <dbReference type="Pfam" id="PF12146"/>
    </source>
</evidence>
<dbReference type="PANTHER" id="PTHR37946">
    <property type="entry name" value="SLL1969 PROTEIN"/>
    <property type="match status" value="1"/>
</dbReference>
<sequence length="296" mass="32985">MSETPDFILYAQHGWADSSREITALAQSLASPQTQVVTPNLGFVKTWLRIEPLIEHVEQVAIDMLATYPETPIRIIGHSMGGLIWLEVLNRHPEWWSQVDSLVLVASPVGGSDLGRIFDPLQFGLGIARDLGKNRRTIAETIAAVIPTLTIAGDYDGGSDGTIPVESSKFRHAKFVCIYGLPHATLKNHPAVAAAIRDFWGESTEESELSGHLIQRLRLVAGMTDAHRRDFERSQTLFTFEDGTTMRTWKNPFGVDHVFVASPRGQCLYGGFVGWLHADDLRQALEEIQREYQPQL</sequence>
<dbReference type="Pfam" id="PF12146">
    <property type="entry name" value="Hydrolase_4"/>
    <property type="match status" value="1"/>
</dbReference>
<dbReference type="SUPFAM" id="SSF53474">
    <property type="entry name" value="alpha/beta-Hydrolases"/>
    <property type="match status" value="1"/>
</dbReference>
<gene>
    <name evidence="2" type="ORF">NC998_16010</name>
</gene>
<feature type="domain" description="Serine aminopeptidase S33" evidence="1">
    <location>
        <begin position="5"/>
        <end position="112"/>
    </location>
</feature>
<reference evidence="2 3" key="1">
    <citation type="submission" date="2022-04" db="EMBL/GenBank/DDBJ databases">
        <title>Positive selection, recombination, and allopatry shape intraspecific diversity of widespread and dominant cyanobacteria.</title>
        <authorList>
            <person name="Wei J."/>
            <person name="Shu W."/>
            <person name="Hu C."/>
        </authorList>
    </citation>
    <scope>NUCLEOTIDE SEQUENCE [LARGE SCALE GENOMIC DNA]</scope>
    <source>
        <strain evidence="2 3">GB2-A4</strain>
    </source>
</reference>
<dbReference type="EMBL" id="JAMPKM010000009">
    <property type="protein sequence ID" value="MEP0818604.1"/>
    <property type="molecule type" value="Genomic_DNA"/>
</dbReference>
<keyword evidence="3" id="KW-1185">Reference proteome</keyword>
<accession>A0ABV0JA08</accession>
<comment type="caution">
    <text evidence="2">The sequence shown here is derived from an EMBL/GenBank/DDBJ whole genome shotgun (WGS) entry which is preliminary data.</text>
</comment>
<organism evidence="2 3">
    <name type="scientific">Trichocoleus desertorum GB2-A4</name>
    <dbReference type="NCBI Taxonomy" id="2933944"/>
    <lineage>
        <taxon>Bacteria</taxon>
        <taxon>Bacillati</taxon>
        <taxon>Cyanobacteriota</taxon>
        <taxon>Cyanophyceae</taxon>
        <taxon>Leptolyngbyales</taxon>
        <taxon>Trichocoleusaceae</taxon>
        <taxon>Trichocoleus</taxon>
    </lineage>
</organism>
<evidence type="ECO:0000313" key="2">
    <source>
        <dbReference type="EMBL" id="MEP0818604.1"/>
    </source>
</evidence>
<dbReference type="Proteomes" id="UP001464891">
    <property type="component" value="Unassembled WGS sequence"/>
</dbReference>